<dbReference type="KEGG" id="kra:Krad_2334"/>
<organism evidence="1 2">
    <name type="scientific">Kineococcus radiotolerans (strain ATCC BAA-149 / DSM 14245 / SRS30216)</name>
    <dbReference type="NCBI Taxonomy" id="266940"/>
    <lineage>
        <taxon>Bacteria</taxon>
        <taxon>Bacillati</taxon>
        <taxon>Actinomycetota</taxon>
        <taxon>Actinomycetes</taxon>
        <taxon>Kineosporiales</taxon>
        <taxon>Kineosporiaceae</taxon>
        <taxon>Kineococcus</taxon>
    </lineage>
</organism>
<accession>A6WAH5</accession>
<keyword evidence="2" id="KW-1185">Reference proteome</keyword>
<dbReference type="EMBL" id="CP000750">
    <property type="protein sequence ID" value="ABS03814.1"/>
    <property type="molecule type" value="Genomic_DNA"/>
</dbReference>
<protein>
    <submittedName>
        <fullName evidence="1">Uncharacterized protein</fullName>
    </submittedName>
</protein>
<dbReference type="AlphaFoldDB" id="A6WAH5"/>
<proteinExistence type="predicted"/>
<dbReference type="STRING" id="266940.Krad_2334"/>
<sequence length="113" mass="12444">MGTHGLLVGCLVWGSGRASTRFPLVRDQQAPTWKADVVTSRPGRPPRDDLAWLDEAAQLWDQAHADIGYLARVFAQTSLPYRDPGDLPVWQRRNGGLTLTLQPNVSLLDPDGV</sequence>
<gene>
    <name evidence="1" type="ordered locus">Krad_2334</name>
</gene>
<dbReference type="HOGENOM" id="CLU_2130126_0_0_11"/>
<dbReference type="Proteomes" id="UP000001116">
    <property type="component" value="Chromosome"/>
</dbReference>
<evidence type="ECO:0000313" key="2">
    <source>
        <dbReference type="Proteomes" id="UP000001116"/>
    </source>
</evidence>
<evidence type="ECO:0000313" key="1">
    <source>
        <dbReference type="EMBL" id="ABS03814.1"/>
    </source>
</evidence>
<name>A6WAH5_KINRD</name>
<reference evidence="2" key="1">
    <citation type="journal article" date="2008" name="PLoS ONE">
        <title>Survival in nuclear waste, extreme resistance, and potential applications gleaned from the genome sequence of Kineococcus radiotolerans SRS30216.</title>
        <authorList>
            <person name="Bagwell C.E."/>
            <person name="Bhat S."/>
            <person name="Hawkins G.M."/>
            <person name="Smith B.W."/>
            <person name="Biswas T."/>
            <person name="Hoover T.R."/>
            <person name="Saunders E."/>
            <person name="Han C.S."/>
            <person name="Tsodikov O.V."/>
            <person name="Shimkets L.J."/>
        </authorList>
    </citation>
    <scope>NUCLEOTIDE SEQUENCE [LARGE SCALE GENOMIC DNA]</scope>
    <source>
        <strain evidence="2">ATCC BAA-149 / DSM 14245 / SRS30216</strain>
    </source>
</reference>